<gene>
    <name evidence="1" type="ORF">HAX54_001778</name>
</gene>
<evidence type="ECO:0000313" key="1">
    <source>
        <dbReference type="EMBL" id="MCE3215299.1"/>
    </source>
</evidence>
<dbReference type="EMBL" id="JACEIK010010703">
    <property type="protein sequence ID" value="MCE3215299.1"/>
    <property type="molecule type" value="Genomic_DNA"/>
</dbReference>
<comment type="caution">
    <text evidence="1">The sequence shown here is derived from an EMBL/GenBank/DDBJ whole genome shotgun (WGS) entry which is preliminary data.</text>
</comment>
<feature type="non-terminal residue" evidence="1">
    <location>
        <position position="140"/>
    </location>
</feature>
<organism evidence="1 2">
    <name type="scientific">Datura stramonium</name>
    <name type="common">Jimsonweed</name>
    <name type="synonym">Common thornapple</name>
    <dbReference type="NCBI Taxonomy" id="4076"/>
    <lineage>
        <taxon>Eukaryota</taxon>
        <taxon>Viridiplantae</taxon>
        <taxon>Streptophyta</taxon>
        <taxon>Embryophyta</taxon>
        <taxon>Tracheophyta</taxon>
        <taxon>Spermatophyta</taxon>
        <taxon>Magnoliopsida</taxon>
        <taxon>eudicotyledons</taxon>
        <taxon>Gunneridae</taxon>
        <taxon>Pentapetalae</taxon>
        <taxon>asterids</taxon>
        <taxon>lamiids</taxon>
        <taxon>Solanales</taxon>
        <taxon>Solanaceae</taxon>
        <taxon>Solanoideae</taxon>
        <taxon>Datureae</taxon>
        <taxon>Datura</taxon>
    </lineage>
</organism>
<reference evidence="1 2" key="1">
    <citation type="journal article" date="2021" name="BMC Genomics">
        <title>Datura genome reveals duplications of psychoactive alkaloid biosynthetic genes and high mutation rate following tissue culture.</title>
        <authorList>
            <person name="Rajewski A."/>
            <person name="Carter-House D."/>
            <person name="Stajich J."/>
            <person name="Litt A."/>
        </authorList>
    </citation>
    <scope>NUCLEOTIDE SEQUENCE [LARGE SCALE GENOMIC DNA]</scope>
    <source>
        <strain evidence="1">AR-01</strain>
    </source>
</reference>
<name>A0ABS8WQW6_DATST</name>
<keyword evidence="2" id="KW-1185">Reference proteome</keyword>
<accession>A0ABS8WQW6</accession>
<evidence type="ECO:0000313" key="2">
    <source>
        <dbReference type="Proteomes" id="UP000823775"/>
    </source>
</evidence>
<dbReference type="Proteomes" id="UP000823775">
    <property type="component" value="Unassembled WGS sequence"/>
</dbReference>
<sequence length="140" mass="16386">GTNLSLYSGRIIKSSWNSHEDSWIFVRIHTIKSNSDYISVYEQGILLDEIDKVAGLPIYADWLKYHSGSFRNVKRSPSELWECSRQYEIRGTRWCLENFLGKVLLENAKERDLFNEDEAWRKKSGSIFHGDSIMVKHIKT</sequence>
<proteinExistence type="predicted"/>
<protein>
    <submittedName>
        <fullName evidence="1">Uncharacterized protein</fullName>
    </submittedName>
</protein>
<feature type="non-terminal residue" evidence="1">
    <location>
        <position position="1"/>
    </location>
</feature>